<dbReference type="PROSITE" id="PS51257">
    <property type="entry name" value="PROKAR_LIPOPROTEIN"/>
    <property type="match status" value="1"/>
</dbReference>
<gene>
    <name evidence="3" type="ORF">SAMN04488541_100192</name>
</gene>
<proteinExistence type="predicted"/>
<accession>A0A1I2AD41</accession>
<feature type="signal peptide" evidence="2">
    <location>
        <begin position="1"/>
        <end position="18"/>
    </location>
</feature>
<dbReference type="RefSeq" id="WP_143090730.1">
    <property type="nucleotide sequence ID" value="NZ_FONY01000001.1"/>
</dbReference>
<dbReference type="STRING" id="1003.SAMN04488541_100192"/>
<dbReference type="AlphaFoldDB" id="A0A1I2AD41"/>
<dbReference type="EMBL" id="FONY01000001">
    <property type="protein sequence ID" value="SFE40893.1"/>
    <property type="molecule type" value="Genomic_DNA"/>
</dbReference>
<evidence type="ECO:0000313" key="3">
    <source>
        <dbReference type="EMBL" id="SFE40893.1"/>
    </source>
</evidence>
<reference evidence="3 4" key="1">
    <citation type="submission" date="2016-10" db="EMBL/GenBank/DDBJ databases">
        <authorList>
            <person name="de Groot N.N."/>
        </authorList>
    </citation>
    <scope>NUCLEOTIDE SEQUENCE [LARGE SCALE GENOMIC DNA]</scope>
    <source>
        <strain>GEY</strain>
        <strain evidence="4">DSM 9560</strain>
    </source>
</reference>
<evidence type="ECO:0008006" key="5">
    <source>
        <dbReference type="Google" id="ProtNLM"/>
    </source>
</evidence>
<keyword evidence="2" id="KW-0732">Signal</keyword>
<organism evidence="3 4">
    <name type="scientific">Thermoflexibacter ruber</name>
    <dbReference type="NCBI Taxonomy" id="1003"/>
    <lineage>
        <taxon>Bacteria</taxon>
        <taxon>Pseudomonadati</taxon>
        <taxon>Bacteroidota</taxon>
        <taxon>Cytophagia</taxon>
        <taxon>Cytophagales</taxon>
        <taxon>Thermoflexibacteraceae</taxon>
        <taxon>Thermoflexibacter</taxon>
    </lineage>
</organism>
<protein>
    <recommendedName>
        <fullName evidence="5">Lipoprotein</fullName>
    </recommendedName>
</protein>
<evidence type="ECO:0000256" key="1">
    <source>
        <dbReference type="SAM" id="Coils"/>
    </source>
</evidence>
<feature type="chain" id="PRO_5011515195" description="Lipoprotein" evidence="2">
    <location>
        <begin position="19"/>
        <end position="206"/>
    </location>
</feature>
<evidence type="ECO:0000313" key="4">
    <source>
        <dbReference type="Proteomes" id="UP000199513"/>
    </source>
</evidence>
<dbReference type="Proteomes" id="UP000199513">
    <property type="component" value="Unassembled WGS sequence"/>
</dbReference>
<keyword evidence="1" id="KW-0175">Coiled coil</keyword>
<keyword evidence="4" id="KW-1185">Reference proteome</keyword>
<evidence type="ECO:0000256" key="2">
    <source>
        <dbReference type="SAM" id="SignalP"/>
    </source>
</evidence>
<name>A0A1I2AD41_9BACT</name>
<feature type="coiled-coil region" evidence="1">
    <location>
        <begin position="148"/>
        <end position="186"/>
    </location>
</feature>
<sequence length="206" mass="23554">MKNLQMCMFLLICLLVLASCGSKNEGTEAAQEEIADNPMSEEAIVKIKLNDDLMKKYINAIKVLKEKGQEIDNNANAISSLYQYSQIESLVKETGFKNINEFVAVHTKVVWSMVSFQSGEEIKNIDYDKAKSESEKSLEEALKDPNLTEEAKKQLEQARELMNSSLSQSKNSMQQYLEQIKKYATEEDVAIVKHYMEDLKKVYEME</sequence>